<sequence length="273" mass="28851">MTATTTYALDRPISETGGPEHVRQALAGSAVEPANYSFHADDGTRLVYHVTGHGPELVLGTSPGWGPGINYIVSGFAPLSTSGRATLVVLQTRGTLPSAHPADETRMGSRHMAADLDALRRHLLVDKPVTVLGHSNGGAIALAYAADFPSHCARAVLLGAQAVLPLYFHEPAPGVAQFARDTGPLVVQNWANAKQRAADAQPEAVVIADLGRVTADVLIVSGSDDFICSVDASAQAKEAIGAKAKHVVYEECGHMAWIEKKDEFFKELLAFLP</sequence>
<name>A0ACC4DPN0_PURLI</name>
<evidence type="ECO:0000313" key="1">
    <source>
        <dbReference type="EMBL" id="KAL3957248.1"/>
    </source>
</evidence>
<comment type="caution">
    <text evidence="1">The sequence shown here is derived from an EMBL/GenBank/DDBJ whole genome shotgun (WGS) entry which is preliminary data.</text>
</comment>
<gene>
    <name evidence="1" type="ORF">ACCO45_007826</name>
</gene>
<accession>A0ACC4DPN0</accession>
<evidence type="ECO:0000313" key="2">
    <source>
        <dbReference type="Proteomes" id="UP001638806"/>
    </source>
</evidence>
<protein>
    <submittedName>
        <fullName evidence="1">Uncharacterized protein</fullName>
    </submittedName>
</protein>
<dbReference type="EMBL" id="JBGNUJ010000007">
    <property type="protein sequence ID" value="KAL3957248.1"/>
    <property type="molecule type" value="Genomic_DNA"/>
</dbReference>
<reference evidence="1" key="1">
    <citation type="submission" date="2024-12" db="EMBL/GenBank/DDBJ databases">
        <title>Comparative genomics and development of molecular markers within Purpureocillium lilacinum and among Purpureocillium species.</title>
        <authorList>
            <person name="Yeh Z.-Y."/>
            <person name="Ni N.-T."/>
            <person name="Lo P.-H."/>
            <person name="Mushyakhwo K."/>
            <person name="Lin C.-F."/>
            <person name="Nai Y.-S."/>
        </authorList>
    </citation>
    <scope>NUCLEOTIDE SEQUENCE</scope>
    <source>
        <strain evidence="1">NCHU-NPUST-175</strain>
    </source>
</reference>
<keyword evidence="2" id="KW-1185">Reference proteome</keyword>
<dbReference type="Proteomes" id="UP001638806">
    <property type="component" value="Unassembled WGS sequence"/>
</dbReference>
<organism evidence="1 2">
    <name type="scientific">Purpureocillium lilacinum</name>
    <name type="common">Paecilomyces lilacinus</name>
    <dbReference type="NCBI Taxonomy" id="33203"/>
    <lineage>
        <taxon>Eukaryota</taxon>
        <taxon>Fungi</taxon>
        <taxon>Dikarya</taxon>
        <taxon>Ascomycota</taxon>
        <taxon>Pezizomycotina</taxon>
        <taxon>Sordariomycetes</taxon>
        <taxon>Hypocreomycetidae</taxon>
        <taxon>Hypocreales</taxon>
        <taxon>Ophiocordycipitaceae</taxon>
        <taxon>Purpureocillium</taxon>
    </lineage>
</organism>
<proteinExistence type="predicted"/>